<feature type="region of interest" description="Disordered" evidence="2">
    <location>
        <begin position="35"/>
        <end position="54"/>
    </location>
</feature>
<protein>
    <submittedName>
        <fullName evidence="5">VWA domain-containing protein</fullName>
    </submittedName>
</protein>
<evidence type="ECO:0000313" key="5">
    <source>
        <dbReference type="EMBL" id="TXF88430.1"/>
    </source>
</evidence>
<reference evidence="5 6" key="1">
    <citation type="submission" date="2019-08" db="EMBL/GenBank/DDBJ databases">
        <title>Lewinella sp. strain SSH13 Genome sequencing and assembly.</title>
        <authorList>
            <person name="Kim I."/>
        </authorList>
    </citation>
    <scope>NUCLEOTIDE SEQUENCE [LARGE SCALE GENOMIC DNA]</scope>
    <source>
        <strain evidence="5 6">SSH13</strain>
    </source>
</reference>
<dbReference type="InterPro" id="IPR002035">
    <property type="entry name" value="VWF_A"/>
</dbReference>
<dbReference type="SMART" id="SM00327">
    <property type="entry name" value="VWA"/>
    <property type="match status" value="1"/>
</dbReference>
<dbReference type="Pfam" id="PF00092">
    <property type="entry name" value="VWA"/>
    <property type="match status" value="1"/>
</dbReference>
<feature type="chain" id="PRO_5022987731" evidence="3">
    <location>
        <begin position="34"/>
        <end position="406"/>
    </location>
</feature>
<dbReference type="Gene3D" id="3.40.50.410">
    <property type="entry name" value="von Willebrand factor, type A domain"/>
    <property type="match status" value="1"/>
</dbReference>
<keyword evidence="6" id="KW-1185">Reference proteome</keyword>
<dbReference type="EMBL" id="VOXD01000023">
    <property type="protein sequence ID" value="TXF88430.1"/>
    <property type="molecule type" value="Genomic_DNA"/>
</dbReference>
<feature type="signal peptide" evidence="3">
    <location>
        <begin position="1"/>
        <end position="33"/>
    </location>
</feature>
<comment type="caution">
    <text evidence="5">The sequence shown here is derived from an EMBL/GenBank/DDBJ whole genome shotgun (WGS) entry which is preliminary data.</text>
</comment>
<dbReference type="AlphaFoldDB" id="A0A5C7FFM7"/>
<keyword evidence="1" id="KW-0175">Coiled coil</keyword>
<sequence length="406" mass="44422">MKFPATFAWLGGAVLTATLIVFCFTSMFSSAGANPAPPQPVTAPAPPPLNSAPPVNAATSSRIQIAFLLDTSSSMDGLIDQAKARLWNILNEILKVEKDGTTPDIEVALYQYGNSSLLPGNGYIQQVAGLTTDVDLISAKLFGLTTGGGDEYCGQVIQTSTNELQWDDNDNTIKLIYIAGNETFHQGDVKAGDALTKARARGIRVNTIFCGDPNSADGRTWAATLTSGDGDFFFINQDERVVYIPSPHDDRIEELNQQLNRTYIPIGHNGAALQANQLAQDNNAASYSKANLSSRAKFKASKKYKNTSWDLVDAEEADPQRILKEKASLPDSLSRLTDEELSLTIKRLKTNRENLQEEIKDLTRKRDRYVAEAKKAAAGAQKNTLSDKINQSVRKTLIEKEYTIKE</sequence>
<dbReference type="RefSeq" id="WP_147931559.1">
    <property type="nucleotide sequence ID" value="NZ_VOXD01000023.1"/>
</dbReference>
<dbReference type="InterPro" id="IPR036465">
    <property type="entry name" value="vWFA_dom_sf"/>
</dbReference>
<evidence type="ECO:0000259" key="4">
    <source>
        <dbReference type="PROSITE" id="PS50234"/>
    </source>
</evidence>
<gene>
    <name evidence="5" type="ORF">FUA23_14945</name>
</gene>
<dbReference type="SUPFAM" id="SSF53300">
    <property type="entry name" value="vWA-like"/>
    <property type="match status" value="1"/>
</dbReference>
<dbReference type="CDD" id="cd00198">
    <property type="entry name" value="vWFA"/>
    <property type="match status" value="1"/>
</dbReference>
<name>A0A5C7FFM7_9BACT</name>
<keyword evidence="3" id="KW-0732">Signal</keyword>
<evidence type="ECO:0000256" key="1">
    <source>
        <dbReference type="SAM" id="Coils"/>
    </source>
</evidence>
<dbReference type="OrthoDB" id="5827268at2"/>
<proteinExistence type="predicted"/>
<dbReference type="PROSITE" id="PS50234">
    <property type="entry name" value="VWFA"/>
    <property type="match status" value="1"/>
</dbReference>
<organism evidence="5 6">
    <name type="scientific">Neolewinella aurantiaca</name>
    <dbReference type="NCBI Taxonomy" id="2602767"/>
    <lineage>
        <taxon>Bacteria</taxon>
        <taxon>Pseudomonadati</taxon>
        <taxon>Bacteroidota</taxon>
        <taxon>Saprospiria</taxon>
        <taxon>Saprospirales</taxon>
        <taxon>Lewinellaceae</taxon>
        <taxon>Neolewinella</taxon>
    </lineage>
</organism>
<evidence type="ECO:0000313" key="6">
    <source>
        <dbReference type="Proteomes" id="UP000321907"/>
    </source>
</evidence>
<accession>A0A5C7FFM7</accession>
<feature type="domain" description="VWFA" evidence="4">
    <location>
        <begin position="64"/>
        <end position="259"/>
    </location>
</feature>
<evidence type="ECO:0000256" key="3">
    <source>
        <dbReference type="SAM" id="SignalP"/>
    </source>
</evidence>
<feature type="compositionally biased region" description="Pro residues" evidence="2">
    <location>
        <begin position="35"/>
        <end position="51"/>
    </location>
</feature>
<feature type="coiled-coil region" evidence="1">
    <location>
        <begin position="338"/>
        <end position="372"/>
    </location>
</feature>
<dbReference type="Proteomes" id="UP000321907">
    <property type="component" value="Unassembled WGS sequence"/>
</dbReference>
<evidence type="ECO:0000256" key="2">
    <source>
        <dbReference type="SAM" id="MobiDB-lite"/>
    </source>
</evidence>